<name>A0A4R2PAU3_9BACL</name>
<feature type="transmembrane region" description="Helical" evidence="1">
    <location>
        <begin position="76"/>
        <end position="106"/>
    </location>
</feature>
<keyword evidence="1" id="KW-1133">Transmembrane helix</keyword>
<evidence type="ECO:0000256" key="1">
    <source>
        <dbReference type="SAM" id="Phobius"/>
    </source>
</evidence>
<reference evidence="3 4" key="1">
    <citation type="submission" date="2019-03" db="EMBL/GenBank/DDBJ databases">
        <title>Genomic Encyclopedia of Type Strains, Phase IV (KMG-IV): sequencing the most valuable type-strain genomes for metagenomic binning, comparative biology and taxonomic classification.</title>
        <authorList>
            <person name="Goeker M."/>
        </authorList>
    </citation>
    <scope>NUCLEOTIDE SEQUENCE [LARGE SCALE GENOMIC DNA]</scope>
    <source>
        <strain evidence="3 4">DSM 19377</strain>
    </source>
</reference>
<protein>
    <submittedName>
        <fullName evidence="3">Uncharacterized protein DUF4064</fullName>
    </submittedName>
</protein>
<feature type="domain" description="DUF4064" evidence="2">
    <location>
        <begin position="2"/>
        <end position="87"/>
    </location>
</feature>
<keyword evidence="1" id="KW-0812">Transmembrane</keyword>
<dbReference type="EMBL" id="SLXK01000001">
    <property type="protein sequence ID" value="TCP32209.1"/>
    <property type="molecule type" value="Genomic_DNA"/>
</dbReference>
<dbReference type="RefSeq" id="WP_132742708.1">
    <property type="nucleotide sequence ID" value="NZ_SLXK01000001.1"/>
</dbReference>
<feature type="transmembrane region" description="Helical" evidence="1">
    <location>
        <begin position="42"/>
        <end position="64"/>
    </location>
</feature>
<dbReference type="InterPro" id="IPR025273">
    <property type="entry name" value="DUF4064"/>
</dbReference>
<dbReference type="OrthoDB" id="2990321at2"/>
<keyword evidence="1" id="KW-0472">Membrane</keyword>
<sequence>MKRNAEFTLSLIATIFLTIGWVFTGVVTILVGFTPSTDGYGWFIYLMVYTLLSIPLLVLIWMATFKIKNNSKGWGIFILVMGVLYTLSVYFVPGILLLIAGIMMVAKKTDRLNVSA</sequence>
<organism evidence="3 4">
    <name type="scientific">Scopulibacillus darangshiensis</name>
    <dbReference type="NCBI Taxonomy" id="442528"/>
    <lineage>
        <taxon>Bacteria</taxon>
        <taxon>Bacillati</taxon>
        <taxon>Bacillota</taxon>
        <taxon>Bacilli</taxon>
        <taxon>Bacillales</taxon>
        <taxon>Sporolactobacillaceae</taxon>
        <taxon>Scopulibacillus</taxon>
    </lineage>
</organism>
<evidence type="ECO:0000259" key="2">
    <source>
        <dbReference type="Pfam" id="PF13273"/>
    </source>
</evidence>
<dbReference type="AlphaFoldDB" id="A0A4R2PAU3"/>
<feature type="transmembrane region" description="Helical" evidence="1">
    <location>
        <begin position="7"/>
        <end position="30"/>
    </location>
</feature>
<evidence type="ECO:0000313" key="3">
    <source>
        <dbReference type="EMBL" id="TCP32209.1"/>
    </source>
</evidence>
<proteinExistence type="predicted"/>
<dbReference type="Proteomes" id="UP000295416">
    <property type="component" value="Unassembled WGS sequence"/>
</dbReference>
<accession>A0A4R2PAU3</accession>
<comment type="caution">
    <text evidence="3">The sequence shown here is derived from an EMBL/GenBank/DDBJ whole genome shotgun (WGS) entry which is preliminary data.</text>
</comment>
<dbReference type="Pfam" id="PF13273">
    <property type="entry name" value="DUF4064"/>
    <property type="match status" value="1"/>
</dbReference>
<gene>
    <name evidence="3" type="ORF">EV207_101187</name>
</gene>
<keyword evidence="4" id="KW-1185">Reference proteome</keyword>
<evidence type="ECO:0000313" key="4">
    <source>
        <dbReference type="Proteomes" id="UP000295416"/>
    </source>
</evidence>